<evidence type="ECO:0000313" key="7">
    <source>
        <dbReference type="Proteomes" id="UP001172155"/>
    </source>
</evidence>
<dbReference type="GO" id="GO:0000049">
    <property type="term" value="F:tRNA binding"/>
    <property type="evidence" value="ECO:0007669"/>
    <property type="project" value="UniProtKB-KW"/>
</dbReference>
<dbReference type="AlphaFoldDB" id="A0AA40KA87"/>
<proteinExistence type="inferred from homology"/>
<sequence>MSAIRRFLVIGLGNPGAEYRDTFHSAGNIVLESLQRKFPTELSKFESQRHGKKAVLTSIGPKYTLLQSPSVMNISGPWLAKAYKEYLVDNNLTPAEVGLVLVHDDLEEDLGAIKIRPWDRSPRGHNGVKSVHKSLQFEKQNPWARITVGIGRPVSRDPEDVAKFVLGKISKHSKAILEEKGSSALYQALAELENKWEAERAQ</sequence>
<keyword evidence="7" id="KW-1185">Reference proteome</keyword>
<protein>
    <recommendedName>
        <fullName evidence="1">peptidyl-tRNA hydrolase</fullName>
        <ecNumber evidence="1">3.1.1.29</ecNumber>
    </recommendedName>
</protein>
<keyword evidence="3 6" id="KW-0378">Hydrolase</keyword>
<dbReference type="GO" id="GO:0004045">
    <property type="term" value="F:peptidyl-tRNA hydrolase activity"/>
    <property type="evidence" value="ECO:0007669"/>
    <property type="project" value="UniProtKB-EC"/>
</dbReference>
<keyword evidence="4" id="KW-0694">RNA-binding</keyword>
<comment type="caution">
    <text evidence="6">The sequence shown here is derived from an EMBL/GenBank/DDBJ whole genome shotgun (WGS) entry which is preliminary data.</text>
</comment>
<dbReference type="PANTHER" id="PTHR17224">
    <property type="entry name" value="PEPTIDYL-TRNA HYDROLASE"/>
    <property type="match status" value="1"/>
</dbReference>
<dbReference type="Gene3D" id="3.40.50.1470">
    <property type="entry name" value="Peptidyl-tRNA hydrolase"/>
    <property type="match status" value="1"/>
</dbReference>
<dbReference type="NCBIfam" id="TIGR00447">
    <property type="entry name" value="pth"/>
    <property type="match status" value="1"/>
</dbReference>
<evidence type="ECO:0000256" key="1">
    <source>
        <dbReference type="ARBA" id="ARBA00013260"/>
    </source>
</evidence>
<dbReference type="SUPFAM" id="SSF53178">
    <property type="entry name" value="Peptidyl-tRNA hydrolase-like"/>
    <property type="match status" value="1"/>
</dbReference>
<evidence type="ECO:0000256" key="4">
    <source>
        <dbReference type="ARBA" id="ARBA00022884"/>
    </source>
</evidence>
<evidence type="ECO:0000256" key="3">
    <source>
        <dbReference type="ARBA" id="ARBA00022801"/>
    </source>
</evidence>
<dbReference type="EMBL" id="JAUKUD010000002">
    <property type="protein sequence ID" value="KAK0751888.1"/>
    <property type="molecule type" value="Genomic_DNA"/>
</dbReference>
<evidence type="ECO:0000256" key="2">
    <source>
        <dbReference type="ARBA" id="ARBA00022555"/>
    </source>
</evidence>
<dbReference type="PROSITE" id="PS01196">
    <property type="entry name" value="PEPT_TRNA_HYDROL_2"/>
    <property type="match status" value="1"/>
</dbReference>
<keyword evidence="2" id="KW-0820">tRNA-binding</keyword>
<name>A0AA40KA87_9PEZI</name>
<evidence type="ECO:0000256" key="5">
    <source>
        <dbReference type="ARBA" id="ARBA00038063"/>
    </source>
</evidence>
<dbReference type="PANTHER" id="PTHR17224:SF1">
    <property type="entry name" value="PEPTIDYL-TRNA HYDROLASE"/>
    <property type="match status" value="1"/>
</dbReference>
<dbReference type="EC" id="3.1.1.29" evidence="1"/>
<evidence type="ECO:0000313" key="6">
    <source>
        <dbReference type="EMBL" id="KAK0751888.1"/>
    </source>
</evidence>
<dbReference type="Pfam" id="PF01195">
    <property type="entry name" value="Pept_tRNA_hydro"/>
    <property type="match status" value="1"/>
</dbReference>
<gene>
    <name evidence="6" type="ORF">B0T18DRAFT_403613</name>
</gene>
<dbReference type="InterPro" id="IPR001328">
    <property type="entry name" value="Pept_tRNA_hydro"/>
</dbReference>
<accession>A0AA40KA87</accession>
<dbReference type="Proteomes" id="UP001172155">
    <property type="component" value="Unassembled WGS sequence"/>
</dbReference>
<reference evidence="6" key="1">
    <citation type="submission" date="2023-06" db="EMBL/GenBank/DDBJ databases">
        <title>Genome-scale phylogeny and comparative genomics of the fungal order Sordariales.</title>
        <authorList>
            <consortium name="Lawrence Berkeley National Laboratory"/>
            <person name="Hensen N."/>
            <person name="Bonometti L."/>
            <person name="Westerberg I."/>
            <person name="Brannstrom I.O."/>
            <person name="Guillou S."/>
            <person name="Cros-Aarteil S."/>
            <person name="Calhoun S."/>
            <person name="Haridas S."/>
            <person name="Kuo A."/>
            <person name="Mondo S."/>
            <person name="Pangilinan J."/>
            <person name="Riley R."/>
            <person name="LaButti K."/>
            <person name="Andreopoulos B."/>
            <person name="Lipzen A."/>
            <person name="Chen C."/>
            <person name="Yanf M."/>
            <person name="Daum C."/>
            <person name="Ng V."/>
            <person name="Clum A."/>
            <person name="Steindorff A."/>
            <person name="Ohm R."/>
            <person name="Martin F."/>
            <person name="Silar P."/>
            <person name="Natvig D."/>
            <person name="Lalanne C."/>
            <person name="Gautier V."/>
            <person name="Ament-velasquez S.L."/>
            <person name="Kruys A."/>
            <person name="Hutchinson M.I."/>
            <person name="Powell A.J."/>
            <person name="Barry K."/>
            <person name="Miller A.N."/>
            <person name="Grigoriev I.V."/>
            <person name="Debuchy R."/>
            <person name="Gladieux P."/>
            <person name="Thoren M.H."/>
            <person name="Johannesson H."/>
        </authorList>
    </citation>
    <scope>NUCLEOTIDE SEQUENCE</scope>
    <source>
        <strain evidence="6">SMH3187-1</strain>
    </source>
</reference>
<organism evidence="6 7">
    <name type="scientific">Schizothecium vesticola</name>
    <dbReference type="NCBI Taxonomy" id="314040"/>
    <lineage>
        <taxon>Eukaryota</taxon>
        <taxon>Fungi</taxon>
        <taxon>Dikarya</taxon>
        <taxon>Ascomycota</taxon>
        <taxon>Pezizomycotina</taxon>
        <taxon>Sordariomycetes</taxon>
        <taxon>Sordariomycetidae</taxon>
        <taxon>Sordariales</taxon>
        <taxon>Schizotheciaceae</taxon>
        <taxon>Schizothecium</taxon>
    </lineage>
</organism>
<dbReference type="InterPro" id="IPR018171">
    <property type="entry name" value="Pept_tRNA_hydro_CS"/>
</dbReference>
<dbReference type="InterPro" id="IPR036416">
    <property type="entry name" value="Pept_tRNA_hydro_sf"/>
</dbReference>
<comment type="similarity">
    <text evidence="5">Belongs to the PTH family.</text>
</comment>